<dbReference type="Pfam" id="PF06335">
    <property type="entry name" value="DUF1054"/>
    <property type="match status" value="1"/>
</dbReference>
<protein>
    <recommendedName>
        <fullName evidence="1">UPF0637 protein BAMA_09165</fullName>
    </recommendedName>
</protein>
<organism evidence="2 3">
    <name type="scientific">Bacillus manliponensis</name>
    <dbReference type="NCBI Taxonomy" id="574376"/>
    <lineage>
        <taxon>Bacteria</taxon>
        <taxon>Bacillati</taxon>
        <taxon>Bacillota</taxon>
        <taxon>Bacilli</taxon>
        <taxon>Bacillales</taxon>
        <taxon>Bacillaceae</taxon>
        <taxon>Bacillus</taxon>
        <taxon>Bacillus cereus group</taxon>
    </lineage>
</organism>
<comment type="caution">
    <text evidence="2">The sequence shown here is derived from an EMBL/GenBank/DDBJ whole genome shotgun (WGS) entry which is preliminary data.</text>
</comment>
<sequence>MTSNILTKTDFAVFSIEGLDERMAEIKTHIHPKLETLGEQFSHFLTEQTGEPFFYHVAKHARRKVNPPNDTWVAFSTNKRGYKMLPHFQIGLWGTHAFIYFGLIYECPQKVEAAHAFLQHLNDLQTSIPNDFVWSIDHTKPAVIPHCTLQSEDLQKMIERLATVKKAELLVGIHISPEEFSNMTADQFTVKIEKTMTSLLPLYKISNR</sequence>
<dbReference type="eggNOG" id="COG4493">
    <property type="taxonomic scope" value="Bacteria"/>
</dbReference>
<dbReference type="EMBL" id="JOTN01000002">
    <property type="protein sequence ID" value="KEK20954.1"/>
    <property type="molecule type" value="Genomic_DNA"/>
</dbReference>
<dbReference type="AlphaFoldDB" id="A0A073K106"/>
<dbReference type="Proteomes" id="UP000027822">
    <property type="component" value="Unassembled WGS sequence"/>
</dbReference>
<evidence type="ECO:0000256" key="1">
    <source>
        <dbReference type="HAMAP-Rule" id="MF_01851"/>
    </source>
</evidence>
<dbReference type="RefSeq" id="WP_034635833.1">
    <property type="nucleotide sequence ID" value="NZ_CBCSJC010000001.1"/>
</dbReference>
<dbReference type="HAMAP" id="MF_01851">
    <property type="entry name" value="UPF0637"/>
    <property type="match status" value="1"/>
</dbReference>
<accession>A0A073K106</accession>
<dbReference type="InterPro" id="IPR009403">
    <property type="entry name" value="UPF0637"/>
</dbReference>
<dbReference type="SUPFAM" id="SSF142913">
    <property type="entry name" value="YktB/PF0168-like"/>
    <property type="match status" value="1"/>
</dbReference>
<reference evidence="2 3" key="1">
    <citation type="submission" date="2014-06" db="EMBL/GenBank/DDBJ databases">
        <title>Draft genome sequence of Bacillus manliponensis JCM 15802 (MCCC 1A00708).</title>
        <authorList>
            <person name="Lai Q."/>
            <person name="Liu Y."/>
            <person name="Shao Z."/>
        </authorList>
    </citation>
    <scope>NUCLEOTIDE SEQUENCE [LARGE SCALE GENOMIC DNA]</scope>
    <source>
        <strain evidence="2 3">JCM 15802</strain>
    </source>
</reference>
<dbReference type="InterPro" id="IPR053707">
    <property type="entry name" value="UPF0637_domain_sf"/>
</dbReference>
<name>A0A073K106_9BACI</name>
<dbReference type="STRING" id="574376.BAMA_09165"/>
<dbReference type="PIRSF" id="PIRSF021332">
    <property type="entry name" value="DUF1054"/>
    <property type="match status" value="1"/>
</dbReference>
<proteinExistence type="inferred from homology"/>
<evidence type="ECO:0000313" key="3">
    <source>
        <dbReference type="Proteomes" id="UP000027822"/>
    </source>
</evidence>
<gene>
    <name evidence="2" type="ORF">BAMA_09165</name>
</gene>
<comment type="similarity">
    <text evidence="1">Belongs to the UPF0637 family.</text>
</comment>
<evidence type="ECO:0000313" key="2">
    <source>
        <dbReference type="EMBL" id="KEK20954.1"/>
    </source>
</evidence>
<dbReference type="Gene3D" id="3.30.930.20">
    <property type="entry name" value="Protein of unknown function DUF1054"/>
    <property type="match status" value="1"/>
</dbReference>
<keyword evidence="3" id="KW-1185">Reference proteome</keyword>
<dbReference type="OrthoDB" id="9812818at2"/>